<dbReference type="PROSITE" id="PS51371">
    <property type="entry name" value="CBS"/>
    <property type="match status" value="4"/>
</dbReference>
<dbReference type="CDD" id="cd04641">
    <property type="entry name" value="CBS_euAMPK_gamma-like_repeat2"/>
    <property type="match status" value="1"/>
</dbReference>
<dbReference type="GO" id="GO:0031588">
    <property type="term" value="C:nucleotide-activated protein kinase complex"/>
    <property type="evidence" value="ECO:0007669"/>
    <property type="project" value="TreeGrafter"/>
</dbReference>
<feature type="region of interest" description="Disordered" evidence="5">
    <location>
        <begin position="1"/>
        <end position="252"/>
    </location>
</feature>
<dbReference type="PANTHER" id="PTHR13780:SF35">
    <property type="entry name" value="LD22662P"/>
    <property type="match status" value="1"/>
</dbReference>
<feature type="domain" description="CBS" evidence="6">
    <location>
        <begin position="383"/>
        <end position="445"/>
    </location>
</feature>
<feature type="compositionally biased region" description="Basic and acidic residues" evidence="5">
    <location>
        <begin position="95"/>
        <end position="104"/>
    </location>
</feature>
<feature type="compositionally biased region" description="Basic and acidic residues" evidence="5">
    <location>
        <begin position="115"/>
        <end position="140"/>
    </location>
</feature>
<feature type="compositionally biased region" description="Basic and acidic residues" evidence="5">
    <location>
        <begin position="26"/>
        <end position="35"/>
    </location>
</feature>
<dbReference type="SUPFAM" id="SSF54631">
    <property type="entry name" value="CBS-domain pair"/>
    <property type="match status" value="2"/>
</dbReference>
<evidence type="ECO:0000256" key="5">
    <source>
        <dbReference type="SAM" id="MobiDB-lite"/>
    </source>
</evidence>
<dbReference type="GO" id="GO:0016208">
    <property type="term" value="F:AMP binding"/>
    <property type="evidence" value="ECO:0007669"/>
    <property type="project" value="TreeGrafter"/>
</dbReference>
<feature type="compositionally biased region" description="Pro residues" evidence="5">
    <location>
        <begin position="185"/>
        <end position="196"/>
    </location>
</feature>
<gene>
    <name evidence="7" type="ORF">EMPS_08586</name>
</gene>
<keyword evidence="2" id="KW-0677">Repeat</keyword>
<dbReference type="Pfam" id="PF00571">
    <property type="entry name" value="CBS"/>
    <property type="match status" value="3"/>
</dbReference>
<feature type="compositionally biased region" description="Low complexity" evidence="5">
    <location>
        <begin position="242"/>
        <end position="251"/>
    </location>
</feature>
<feature type="domain" description="CBS" evidence="6">
    <location>
        <begin position="298"/>
        <end position="357"/>
    </location>
</feature>
<comment type="caution">
    <text evidence="7">The sequence shown here is derived from an EMBL/GenBank/DDBJ whole genome shotgun (WGS) entry which is preliminary data.</text>
</comment>
<dbReference type="AlphaFoldDB" id="A0A9P3HGJ6"/>
<evidence type="ECO:0000256" key="3">
    <source>
        <dbReference type="ARBA" id="ARBA00023122"/>
    </source>
</evidence>
<evidence type="ECO:0000256" key="2">
    <source>
        <dbReference type="ARBA" id="ARBA00022737"/>
    </source>
</evidence>
<feature type="domain" description="CBS" evidence="6">
    <location>
        <begin position="526"/>
        <end position="592"/>
    </location>
</feature>
<comment type="similarity">
    <text evidence="1">Belongs to the 5'-AMP-activated protein kinase gamma subunit family.</text>
</comment>
<dbReference type="CDD" id="cd04618">
    <property type="entry name" value="CBS_euAMPK_gamma-like_repeat1"/>
    <property type="match status" value="1"/>
</dbReference>
<reference evidence="7" key="1">
    <citation type="submission" date="2021-11" db="EMBL/GenBank/DDBJ databases">
        <authorList>
            <person name="Herlambang A."/>
            <person name="Guo Y."/>
            <person name="Takashima Y."/>
            <person name="Nishizawa T."/>
        </authorList>
    </citation>
    <scope>NUCLEOTIDE SEQUENCE</scope>
    <source>
        <strain evidence="7">E1425</strain>
    </source>
</reference>
<dbReference type="GO" id="GO:0019901">
    <property type="term" value="F:protein kinase binding"/>
    <property type="evidence" value="ECO:0007669"/>
    <property type="project" value="TreeGrafter"/>
</dbReference>
<evidence type="ECO:0000256" key="1">
    <source>
        <dbReference type="ARBA" id="ARBA00006750"/>
    </source>
</evidence>
<keyword evidence="3 4" id="KW-0129">CBS domain</keyword>
<feature type="compositionally biased region" description="Polar residues" evidence="5">
    <location>
        <begin position="53"/>
        <end position="68"/>
    </location>
</feature>
<dbReference type="GO" id="GO:0005737">
    <property type="term" value="C:cytoplasm"/>
    <property type="evidence" value="ECO:0007669"/>
    <property type="project" value="TreeGrafter"/>
</dbReference>
<proteinExistence type="inferred from homology"/>
<sequence length="610" mass="65788">MTDPEDNTAKTLVTDLERTSINALQGHDHEPHDGQESAPTVTVESLNPEEHANPQSESASGDSGNNAKDTLLPSPISTSQLPGMTTEQDYFTPKETTRSTHESEQSDGGPSALSEEEKGEDKNVETKATTETHEENEPRRRSGSTVSASALAAAVSALPPMHPTSVSSIAGTVGDGKDGEVEQTLPPPSHLAPLPPSSSLSFSTTGLAEASMPANTSTDPADPAAKLPPSSLPATTEGVGAGVSAAGSSGALPSAETIDPVASYSAWRKKKDTETSQGTQAVMEEFLKQHSAYDVLPVSYRQIVLDTTLLVKKALSVLMQYNIVSAPLWDSSRRKFSGMLTATDFINLIQFYYSHSSYTAAIREMDQFQISQLRDVEKVIGVPPPELFSLHPLQSLYDACQLLVESRAHRLPLVDVDSETGEEMIVSVLTQYRILKFIAMNYQDEKTLRQPLSELKIGIYTDLATADLSTPVMAVIDMFVKRRISSVPIVDDDGVVLNVFETVDVMTLVKAGVYRDLDLCVAEALLRRPDDFAGVHTCTLNDSLSSIFGTIRKSQVHRLIVVDSENKLKGIVSLSDIMRYLIGGRSGHRDDLDTDEDPEAVGSTGTPSDN</sequence>
<evidence type="ECO:0000313" key="8">
    <source>
        <dbReference type="Proteomes" id="UP000827284"/>
    </source>
</evidence>
<dbReference type="InterPro" id="IPR050511">
    <property type="entry name" value="AMPK_gamma/SDS23_families"/>
</dbReference>
<keyword evidence="8" id="KW-1185">Reference proteome</keyword>
<dbReference type="Proteomes" id="UP000827284">
    <property type="component" value="Unassembled WGS sequence"/>
</dbReference>
<dbReference type="InterPro" id="IPR046342">
    <property type="entry name" value="CBS_dom_sf"/>
</dbReference>
<feature type="compositionally biased region" description="Low complexity" evidence="5">
    <location>
        <begin position="219"/>
        <end position="234"/>
    </location>
</feature>
<organism evidence="7 8">
    <name type="scientific">Entomortierella parvispora</name>
    <dbReference type="NCBI Taxonomy" id="205924"/>
    <lineage>
        <taxon>Eukaryota</taxon>
        <taxon>Fungi</taxon>
        <taxon>Fungi incertae sedis</taxon>
        <taxon>Mucoromycota</taxon>
        <taxon>Mortierellomycotina</taxon>
        <taxon>Mortierellomycetes</taxon>
        <taxon>Mortierellales</taxon>
        <taxon>Mortierellaceae</taxon>
        <taxon>Entomortierella</taxon>
    </lineage>
</organism>
<dbReference type="GO" id="GO:0005634">
    <property type="term" value="C:nucleus"/>
    <property type="evidence" value="ECO:0007669"/>
    <property type="project" value="TreeGrafter"/>
</dbReference>
<protein>
    <submittedName>
        <fullName evidence="7">5'-AMP-activated protein kinase, regulatory gamma subunit</fullName>
    </submittedName>
</protein>
<dbReference type="EMBL" id="BQFW01000012">
    <property type="protein sequence ID" value="GJJ76227.1"/>
    <property type="molecule type" value="Genomic_DNA"/>
</dbReference>
<feature type="domain" description="CBS" evidence="6">
    <location>
        <begin position="459"/>
        <end position="517"/>
    </location>
</feature>
<evidence type="ECO:0000313" key="7">
    <source>
        <dbReference type="EMBL" id="GJJ76227.1"/>
    </source>
</evidence>
<feature type="compositionally biased region" description="Polar residues" evidence="5">
    <location>
        <begin position="75"/>
        <end position="89"/>
    </location>
</feature>
<name>A0A9P3HGJ6_9FUNG</name>
<dbReference type="GO" id="GO:0019887">
    <property type="term" value="F:protein kinase regulator activity"/>
    <property type="evidence" value="ECO:0007669"/>
    <property type="project" value="TreeGrafter"/>
</dbReference>
<dbReference type="Gene3D" id="3.10.580.10">
    <property type="entry name" value="CBS-domain"/>
    <property type="match status" value="2"/>
</dbReference>
<dbReference type="PANTHER" id="PTHR13780">
    <property type="entry name" value="AMP-ACTIVATED PROTEIN KINASE, GAMMA REGULATORY SUBUNIT"/>
    <property type="match status" value="1"/>
</dbReference>
<accession>A0A9P3HGJ6</accession>
<reference evidence="7" key="2">
    <citation type="journal article" date="2022" name="Microbiol. Resour. Announc.">
        <title>Whole-Genome Sequence of Entomortierella parvispora E1425, a Mucoromycotan Fungus Associated with Burkholderiaceae-Related Endosymbiotic Bacteria.</title>
        <authorList>
            <person name="Herlambang A."/>
            <person name="Guo Y."/>
            <person name="Takashima Y."/>
            <person name="Narisawa K."/>
            <person name="Ohta H."/>
            <person name="Nishizawa T."/>
        </authorList>
    </citation>
    <scope>NUCLEOTIDE SEQUENCE</scope>
    <source>
        <strain evidence="7">E1425</strain>
    </source>
</reference>
<evidence type="ECO:0000256" key="4">
    <source>
        <dbReference type="PROSITE-ProRule" id="PRU00703"/>
    </source>
</evidence>
<dbReference type="OrthoDB" id="286637at2759"/>
<dbReference type="SMART" id="SM00116">
    <property type="entry name" value="CBS"/>
    <property type="match status" value="4"/>
</dbReference>
<feature type="compositionally biased region" description="Low complexity" evidence="5">
    <location>
        <begin position="146"/>
        <end position="158"/>
    </location>
</feature>
<evidence type="ECO:0000259" key="6">
    <source>
        <dbReference type="PROSITE" id="PS51371"/>
    </source>
</evidence>
<feature type="region of interest" description="Disordered" evidence="5">
    <location>
        <begin position="588"/>
        <end position="610"/>
    </location>
</feature>
<dbReference type="InterPro" id="IPR000644">
    <property type="entry name" value="CBS_dom"/>
</dbReference>